<dbReference type="EMBL" id="UINC01060576">
    <property type="protein sequence ID" value="SVB85222.1"/>
    <property type="molecule type" value="Genomic_DNA"/>
</dbReference>
<protein>
    <submittedName>
        <fullName evidence="1">Uncharacterized protein</fullName>
    </submittedName>
</protein>
<reference evidence="1" key="1">
    <citation type="submission" date="2018-05" db="EMBL/GenBank/DDBJ databases">
        <authorList>
            <person name="Lanie J.A."/>
            <person name="Ng W.-L."/>
            <person name="Kazmierczak K.M."/>
            <person name="Andrzejewski T.M."/>
            <person name="Davidsen T.M."/>
            <person name="Wayne K.J."/>
            <person name="Tettelin H."/>
            <person name="Glass J.I."/>
            <person name="Rusch D."/>
            <person name="Podicherti R."/>
            <person name="Tsui H.-C.T."/>
            <person name="Winkler M.E."/>
        </authorList>
    </citation>
    <scope>NUCLEOTIDE SEQUENCE</scope>
</reference>
<dbReference type="AlphaFoldDB" id="A0A382HDH7"/>
<organism evidence="1">
    <name type="scientific">marine metagenome</name>
    <dbReference type="NCBI Taxonomy" id="408172"/>
    <lineage>
        <taxon>unclassified sequences</taxon>
        <taxon>metagenomes</taxon>
        <taxon>ecological metagenomes</taxon>
    </lineage>
</organism>
<gene>
    <name evidence="1" type="ORF">METZ01_LOCUS238076</name>
</gene>
<evidence type="ECO:0000313" key="1">
    <source>
        <dbReference type="EMBL" id="SVB85222.1"/>
    </source>
</evidence>
<proteinExistence type="predicted"/>
<name>A0A382HDH7_9ZZZZ</name>
<sequence length="55" mass="6175">MNTKRSSTDLAYQNSFSSWACVIDFPLISVMISSSTLMSIGGAEWQKQLTERLML</sequence>
<accession>A0A382HDH7</accession>